<dbReference type="PANTHER" id="PTHR48111">
    <property type="entry name" value="REGULATOR OF RPOS"/>
    <property type="match status" value="1"/>
</dbReference>
<organism evidence="8 9">
    <name type="scientific">Desulfuribacillus stibiiarsenatis</name>
    <dbReference type="NCBI Taxonomy" id="1390249"/>
    <lineage>
        <taxon>Bacteria</taxon>
        <taxon>Bacillati</taxon>
        <taxon>Bacillota</taxon>
        <taxon>Desulfuribacillia</taxon>
        <taxon>Desulfuribacillales</taxon>
        <taxon>Desulfuribacillaceae</taxon>
        <taxon>Desulfuribacillus</taxon>
    </lineage>
</organism>
<gene>
    <name evidence="8" type="ORF">BHU72_04345</name>
</gene>
<dbReference type="InterPro" id="IPR039420">
    <property type="entry name" value="WalR-like"/>
</dbReference>
<dbReference type="PANTHER" id="PTHR48111:SF1">
    <property type="entry name" value="TWO-COMPONENT RESPONSE REGULATOR ORR33"/>
    <property type="match status" value="1"/>
</dbReference>
<feature type="domain" description="Response regulatory" evidence="7">
    <location>
        <begin position="3"/>
        <end position="118"/>
    </location>
</feature>
<proteinExistence type="predicted"/>
<dbReference type="GO" id="GO:0005829">
    <property type="term" value="C:cytosol"/>
    <property type="evidence" value="ECO:0007669"/>
    <property type="project" value="TreeGrafter"/>
</dbReference>
<evidence type="ECO:0000256" key="2">
    <source>
        <dbReference type="ARBA" id="ARBA00023012"/>
    </source>
</evidence>
<feature type="modified residue" description="4-aspartylphosphate" evidence="6">
    <location>
        <position position="54"/>
    </location>
</feature>
<evidence type="ECO:0000256" key="1">
    <source>
        <dbReference type="ARBA" id="ARBA00022553"/>
    </source>
</evidence>
<keyword evidence="5" id="KW-0804">Transcription</keyword>
<dbReference type="OrthoDB" id="159632at2"/>
<dbReference type="AlphaFoldDB" id="A0A1E5L592"/>
<evidence type="ECO:0000256" key="4">
    <source>
        <dbReference type="ARBA" id="ARBA00023125"/>
    </source>
</evidence>
<dbReference type="EMBL" id="MJAT01000022">
    <property type="protein sequence ID" value="OEH85332.1"/>
    <property type="molecule type" value="Genomic_DNA"/>
</dbReference>
<keyword evidence="3" id="KW-0805">Transcription regulation</keyword>
<dbReference type="STRING" id="1390249.BHU72_04345"/>
<evidence type="ECO:0000256" key="3">
    <source>
        <dbReference type="ARBA" id="ARBA00023015"/>
    </source>
</evidence>
<sequence>MKKIIILDPIKMARDRVRAITDKHQHLLLEAENVTRFFDLLTETRYDVDLVIVDVQVEENGFDVISKLKEKNPLVPVVVVTGETNRNAFIKGIRAGAEDYILKPYEDFVLEQRIVKILGTINQSLDTFAQSVQAVNLSLDQYLRGEIRKAQKANISLSIVLTTFFATQMDYNDKVEQKYRKRSLYLYEQLKKVFWETDIFLPYGSQTFIGIFPFCDPEHTHIVNDKIHAKYLEILEINEQYREFAVENSWVSFPEDGTTRENLLDTLIERATNAMRNRKHRSII</sequence>
<evidence type="ECO:0000313" key="9">
    <source>
        <dbReference type="Proteomes" id="UP000095255"/>
    </source>
</evidence>
<dbReference type="GO" id="GO:0000156">
    <property type="term" value="F:phosphorelay response regulator activity"/>
    <property type="evidence" value="ECO:0007669"/>
    <property type="project" value="TreeGrafter"/>
</dbReference>
<keyword evidence="9" id="KW-1185">Reference proteome</keyword>
<keyword evidence="4" id="KW-0238">DNA-binding</keyword>
<dbReference type="InterPro" id="IPR001789">
    <property type="entry name" value="Sig_transdc_resp-reg_receiver"/>
</dbReference>
<keyword evidence="2" id="KW-0902">Two-component regulatory system</keyword>
<dbReference type="Proteomes" id="UP000095255">
    <property type="component" value="Unassembled WGS sequence"/>
</dbReference>
<dbReference type="GO" id="GO:0032993">
    <property type="term" value="C:protein-DNA complex"/>
    <property type="evidence" value="ECO:0007669"/>
    <property type="project" value="TreeGrafter"/>
</dbReference>
<evidence type="ECO:0000256" key="5">
    <source>
        <dbReference type="ARBA" id="ARBA00023163"/>
    </source>
</evidence>
<dbReference type="GO" id="GO:0006355">
    <property type="term" value="P:regulation of DNA-templated transcription"/>
    <property type="evidence" value="ECO:0007669"/>
    <property type="project" value="TreeGrafter"/>
</dbReference>
<dbReference type="InterPro" id="IPR043128">
    <property type="entry name" value="Rev_trsase/Diguanyl_cyclase"/>
</dbReference>
<dbReference type="GO" id="GO:0000976">
    <property type="term" value="F:transcription cis-regulatory region binding"/>
    <property type="evidence" value="ECO:0007669"/>
    <property type="project" value="TreeGrafter"/>
</dbReference>
<evidence type="ECO:0000259" key="7">
    <source>
        <dbReference type="PROSITE" id="PS50110"/>
    </source>
</evidence>
<keyword evidence="1 6" id="KW-0597">Phosphoprotein</keyword>
<dbReference type="CDD" id="cd00156">
    <property type="entry name" value="REC"/>
    <property type="match status" value="1"/>
</dbReference>
<dbReference type="RefSeq" id="WP_069702158.1">
    <property type="nucleotide sequence ID" value="NZ_MJAT01000022.1"/>
</dbReference>
<protein>
    <recommendedName>
        <fullName evidence="7">Response regulatory domain-containing protein</fullName>
    </recommendedName>
</protein>
<name>A0A1E5L592_9FIRM</name>
<evidence type="ECO:0000256" key="6">
    <source>
        <dbReference type="PROSITE-ProRule" id="PRU00169"/>
    </source>
</evidence>
<reference evidence="8 9" key="1">
    <citation type="submission" date="2016-09" db="EMBL/GenBank/DDBJ databases">
        <title>Desulfuribacillus arsenicus sp. nov., an obligately anaerobic, dissimilatory arsenic- and antimonate-reducing bacterium isolated from anoxic sediments.</title>
        <authorList>
            <person name="Abin C.A."/>
            <person name="Hollibaugh J.T."/>
        </authorList>
    </citation>
    <scope>NUCLEOTIDE SEQUENCE [LARGE SCALE GENOMIC DNA]</scope>
    <source>
        <strain evidence="8 9">MLFW-2</strain>
    </source>
</reference>
<evidence type="ECO:0000313" key="8">
    <source>
        <dbReference type="EMBL" id="OEH85332.1"/>
    </source>
</evidence>
<dbReference type="PROSITE" id="PS50110">
    <property type="entry name" value="RESPONSE_REGULATORY"/>
    <property type="match status" value="1"/>
</dbReference>
<accession>A0A1E5L592</accession>
<dbReference type="SMART" id="SM00448">
    <property type="entry name" value="REC"/>
    <property type="match status" value="1"/>
</dbReference>
<dbReference type="InterPro" id="IPR011006">
    <property type="entry name" value="CheY-like_superfamily"/>
</dbReference>
<dbReference type="Gene3D" id="3.30.70.270">
    <property type="match status" value="1"/>
</dbReference>
<dbReference type="Gene3D" id="3.40.50.2300">
    <property type="match status" value="1"/>
</dbReference>
<dbReference type="SUPFAM" id="SSF52172">
    <property type="entry name" value="CheY-like"/>
    <property type="match status" value="1"/>
</dbReference>
<comment type="caution">
    <text evidence="8">The sequence shown here is derived from an EMBL/GenBank/DDBJ whole genome shotgun (WGS) entry which is preliminary data.</text>
</comment>
<dbReference type="Pfam" id="PF00072">
    <property type="entry name" value="Response_reg"/>
    <property type="match status" value="1"/>
</dbReference>